<dbReference type="SUPFAM" id="SSF54928">
    <property type="entry name" value="RNA-binding domain, RBD"/>
    <property type="match status" value="1"/>
</dbReference>
<sequence>MQQPGAALSRARAASDPLRSKKSAKDAPAFESTSSMVIPPDMTMQQGYVQPGMKPRQGKGNRPKNDGSQAWGRQGQDRSAEHRDPPKRTRDGQLSRLKDEDITHLEPPWENVTTVMMRNLPNKYTQQMLLGELRDAGFHMQEDFDFFYLPMDHCNCANLGYCFINFTKTARANDFAGAFSGKRMRRFNSHKTAVIMPASIQGYEQNYTYYISTRVAQAADPQYRPLFLRPLPSVDVSLAPTPTSGKGKGSGKDRGKDRGGRGRRKGDWDLGGEAMLGGGDWNSKDEDSGRVIPPQIPAAPVQQDYQVMCANCGTLCGSSYRFCSFCGNPLWDAAGLGGPVMMAAYFQPEWQMMPEPAPIESAAPVEDTPTLPSNKSNGKKETNKMQQEETATEEPPAEELDILHGRMMLLAALKVAGSKTWSAAPSTQPKDFLELGESKKLEVLRGHPDLVPQDTFGAESGRRKPEKSLSQVVCSIQSQGVKAKGQSSALRDAHPRVLAQSVISMPDVEEQPTLHERQPAEIPPAVHAALFDYPAADHVYVSIPGGHEGSFVGSYTPAGARETLIVAISNPALLDPNLCPPGKLILHLYGAGNEPFDIWQETEERTFESVLFGVMCGAGFWDLMREMPGKWPLGEPVVSEAQGREAYEALKEERSKRLWEALEVPFRTAGSSIAEYLDYSP</sequence>
<dbReference type="GO" id="GO:0003676">
    <property type="term" value="F:nucleic acid binding"/>
    <property type="evidence" value="ECO:0007669"/>
    <property type="project" value="InterPro"/>
</dbReference>
<evidence type="ECO:0000256" key="1">
    <source>
        <dbReference type="SAM" id="MobiDB-lite"/>
    </source>
</evidence>
<dbReference type="Proteomes" id="UP000186817">
    <property type="component" value="Unassembled WGS sequence"/>
</dbReference>
<evidence type="ECO:0000313" key="4">
    <source>
        <dbReference type="Proteomes" id="UP000186817"/>
    </source>
</evidence>
<accession>A0A1Q9CAK8</accession>
<keyword evidence="4" id="KW-1185">Reference proteome</keyword>
<dbReference type="AlphaFoldDB" id="A0A1Q9CAK8"/>
<feature type="region of interest" description="Disordered" evidence="1">
    <location>
        <begin position="1"/>
        <end position="102"/>
    </location>
</feature>
<evidence type="ECO:0000259" key="2">
    <source>
        <dbReference type="Pfam" id="PF04059"/>
    </source>
</evidence>
<dbReference type="InterPro" id="IPR007201">
    <property type="entry name" value="Mei2-like_Rrm_C"/>
</dbReference>
<evidence type="ECO:0000313" key="3">
    <source>
        <dbReference type="EMBL" id="OLP79951.1"/>
    </source>
</evidence>
<gene>
    <name evidence="3" type="primary">ML2</name>
    <name evidence="3" type="ORF">AK812_SmicGene39695</name>
</gene>
<organism evidence="3 4">
    <name type="scientific">Symbiodinium microadriaticum</name>
    <name type="common">Dinoflagellate</name>
    <name type="synonym">Zooxanthella microadriatica</name>
    <dbReference type="NCBI Taxonomy" id="2951"/>
    <lineage>
        <taxon>Eukaryota</taxon>
        <taxon>Sar</taxon>
        <taxon>Alveolata</taxon>
        <taxon>Dinophyceae</taxon>
        <taxon>Suessiales</taxon>
        <taxon>Symbiodiniaceae</taxon>
        <taxon>Symbiodinium</taxon>
    </lineage>
</organism>
<dbReference type="CDD" id="cd12277">
    <property type="entry name" value="RRM3_MEI2_EAR1_like"/>
    <property type="match status" value="1"/>
</dbReference>
<dbReference type="PANTHER" id="PTHR46313">
    <property type="match status" value="1"/>
</dbReference>
<dbReference type="GO" id="GO:0016116">
    <property type="term" value="P:carotenoid metabolic process"/>
    <property type="evidence" value="ECO:0007669"/>
    <property type="project" value="InterPro"/>
</dbReference>
<reference evidence="3 4" key="1">
    <citation type="submission" date="2016-02" db="EMBL/GenBank/DDBJ databases">
        <title>Genome analysis of coral dinoflagellate symbionts highlights evolutionary adaptations to a symbiotic lifestyle.</title>
        <authorList>
            <person name="Aranda M."/>
            <person name="Li Y."/>
            <person name="Liew Y.J."/>
            <person name="Baumgarten S."/>
            <person name="Simakov O."/>
            <person name="Wilson M."/>
            <person name="Piel J."/>
            <person name="Ashoor H."/>
            <person name="Bougouffa S."/>
            <person name="Bajic V.B."/>
            <person name="Ryu T."/>
            <person name="Ravasi T."/>
            <person name="Bayer T."/>
            <person name="Micklem G."/>
            <person name="Kim H."/>
            <person name="Bhak J."/>
            <person name="Lajeunesse T.C."/>
            <person name="Voolstra C.R."/>
        </authorList>
    </citation>
    <scope>NUCLEOTIDE SEQUENCE [LARGE SCALE GENOMIC DNA]</scope>
    <source>
        <strain evidence="3 4">CCMP2467</strain>
    </source>
</reference>
<dbReference type="InterPro" id="IPR045892">
    <property type="entry name" value="CrtISO-like"/>
</dbReference>
<feature type="compositionally biased region" description="Basic and acidic residues" evidence="1">
    <location>
        <begin position="378"/>
        <end position="387"/>
    </location>
</feature>
<dbReference type="InterPro" id="IPR035979">
    <property type="entry name" value="RBD_domain_sf"/>
</dbReference>
<dbReference type="OrthoDB" id="438039at2759"/>
<dbReference type="PANTHER" id="PTHR46313:SF3">
    <property type="entry name" value="PROLYCOPENE ISOMERASE, CHLOROPLASTIC"/>
    <property type="match status" value="1"/>
</dbReference>
<protein>
    <submittedName>
        <fullName evidence="3">Protein MEI2-like 2</fullName>
    </submittedName>
</protein>
<name>A0A1Q9CAK8_SYMMI</name>
<comment type="caution">
    <text evidence="3">The sequence shown here is derived from an EMBL/GenBank/DDBJ whole genome shotgun (WGS) entry which is preliminary data.</text>
</comment>
<feature type="domain" description="Mei2-like C-terminal RNA recognition motif" evidence="2">
    <location>
        <begin position="113"/>
        <end position="204"/>
    </location>
</feature>
<dbReference type="EMBL" id="LSRX01001431">
    <property type="protein sequence ID" value="OLP79951.1"/>
    <property type="molecule type" value="Genomic_DNA"/>
</dbReference>
<feature type="compositionally biased region" description="Basic and acidic residues" evidence="1">
    <location>
        <begin position="250"/>
        <end position="268"/>
    </location>
</feature>
<feature type="region of interest" description="Disordered" evidence="1">
    <location>
        <begin position="360"/>
        <end position="397"/>
    </location>
</feature>
<feature type="compositionally biased region" description="Basic and acidic residues" evidence="1">
    <location>
        <begin position="75"/>
        <end position="102"/>
    </location>
</feature>
<feature type="region of interest" description="Disordered" evidence="1">
    <location>
        <begin position="238"/>
        <end position="291"/>
    </location>
</feature>
<proteinExistence type="predicted"/>
<dbReference type="Pfam" id="PF04059">
    <property type="entry name" value="RRM_2"/>
    <property type="match status" value="1"/>
</dbReference>